<evidence type="ECO:0000256" key="1">
    <source>
        <dbReference type="ARBA" id="ARBA00001917"/>
    </source>
</evidence>
<dbReference type="Proteomes" id="UP000814243">
    <property type="component" value="Unassembled WGS sequence"/>
</dbReference>
<gene>
    <name evidence="17" type="ORF">HF086_003953</name>
    <name evidence="16" type="ORF">HW555_004755</name>
</gene>
<keyword evidence="3" id="KW-0288">FMN</keyword>
<dbReference type="InterPro" id="IPR035587">
    <property type="entry name" value="DUS-like_FMN-bd"/>
</dbReference>
<evidence type="ECO:0000313" key="16">
    <source>
        <dbReference type="EMBL" id="KAF9418467.1"/>
    </source>
</evidence>
<dbReference type="PROSITE" id="PS01136">
    <property type="entry name" value="UPF0034"/>
    <property type="match status" value="1"/>
</dbReference>
<keyword evidence="6" id="KW-0560">Oxidoreductase</keyword>
<dbReference type="GO" id="GO:0017150">
    <property type="term" value="F:tRNA dihydrouridine synthase activity"/>
    <property type="evidence" value="ECO:0007669"/>
    <property type="project" value="InterPro"/>
</dbReference>
<dbReference type="SUPFAM" id="SSF51395">
    <property type="entry name" value="FMN-linked oxidoreductases"/>
    <property type="match status" value="1"/>
</dbReference>
<keyword evidence="7" id="KW-0520">NAD</keyword>
<dbReference type="CDD" id="cd02801">
    <property type="entry name" value="DUS_like_FMN"/>
    <property type="match status" value="1"/>
</dbReference>
<accession>A0A835L838</accession>
<comment type="caution">
    <text evidence="16">The sequence shown here is derived from an EMBL/GenBank/DDBJ whole genome shotgun (WGS) entry which is preliminary data.</text>
</comment>
<evidence type="ECO:0000256" key="10">
    <source>
        <dbReference type="ARBA" id="ARBA00047287"/>
    </source>
</evidence>
<evidence type="ECO:0000256" key="8">
    <source>
        <dbReference type="ARBA" id="ARBA00038313"/>
    </source>
</evidence>
<reference evidence="16" key="1">
    <citation type="submission" date="2020-08" db="EMBL/GenBank/DDBJ databases">
        <title>Spodoptera exigua strain:BAW_Kor-Di-RS1 Genome sequencing and assembly.</title>
        <authorList>
            <person name="Kim J."/>
            <person name="Nam H.Y."/>
            <person name="Kwon M."/>
            <person name="Choi J.H."/>
            <person name="Cho S.R."/>
            <person name="Kim G.-H."/>
        </authorList>
    </citation>
    <scope>NUCLEOTIDE SEQUENCE</scope>
    <source>
        <strain evidence="16">BAW_Kor-Di-RS1</strain>
        <tissue evidence="16">Whole-body</tissue>
    </source>
</reference>
<dbReference type="EMBL" id="JACEFF010000814">
    <property type="protein sequence ID" value="KAH9630662.1"/>
    <property type="molecule type" value="Genomic_DNA"/>
</dbReference>
<feature type="region of interest" description="Disordered" evidence="14">
    <location>
        <begin position="363"/>
        <end position="402"/>
    </location>
</feature>
<name>A0A835L838_SPOEX</name>
<dbReference type="InterPro" id="IPR018517">
    <property type="entry name" value="tRNA_hU_synthase_CS"/>
</dbReference>
<dbReference type="EMBL" id="JACKWZ010000055">
    <property type="protein sequence ID" value="KAF9418467.1"/>
    <property type="molecule type" value="Genomic_DNA"/>
</dbReference>
<protein>
    <recommendedName>
        <fullName evidence="9">tRNA-dihydrouridine(16/17) synthase [NAD(P)(+)]</fullName>
        <ecNumber evidence="9">1.3.1.88</ecNumber>
    </recommendedName>
</protein>
<dbReference type="PANTHER" id="PTHR11082:SF5">
    <property type="entry name" value="TRNA-DIHYDROURIDINE(16_17) SYNTHASE [NAD(P)(+)]-LIKE"/>
    <property type="match status" value="1"/>
</dbReference>
<evidence type="ECO:0000313" key="17">
    <source>
        <dbReference type="EMBL" id="KAH9630662.1"/>
    </source>
</evidence>
<evidence type="ECO:0000256" key="13">
    <source>
        <dbReference type="ARBA" id="ARBA00049467"/>
    </source>
</evidence>
<comment type="catalytic activity">
    <reaction evidence="13">
        <text>5,6-dihydrouridine(17) in tRNA + NADP(+) = uridine(17) in tRNA + NADPH + H(+)</text>
        <dbReference type="Rhea" id="RHEA:53368"/>
        <dbReference type="Rhea" id="RHEA-COMP:13541"/>
        <dbReference type="Rhea" id="RHEA-COMP:13542"/>
        <dbReference type="ChEBI" id="CHEBI:15378"/>
        <dbReference type="ChEBI" id="CHEBI:57783"/>
        <dbReference type="ChEBI" id="CHEBI:58349"/>
        <dbReference type="ChEBI" id="CHEBI:65315"/>
        <dbReference type="ChEBI" id="CHEBI:74443"/>
        <dbReference type="EC" id="1.3.1.88"/>
    </reaction>
    <physiologicalReaction direction="right-to-left" evidence="13">
        <dbReference type="Rhea" id="RHEA:53370"/>
    </physiologicalReaction>
</comment>
<organism evidence="16 18">
    <name type="scientific">Spodoptera exigua</name>
    <name type="common">Beet armyworm</name>
    <name type="synonym">Noctua fulgens</name>
    <dbReference type="NCBI Taxonomy" id="7107"/>
    <lineage>
        <taxon>Eukaryota</taxon>
        <taxon>Metazoa</taxon>
        <taxon>Ecdysozoa</taxon>
        <taxon>Arthropoda</taxon>
        <taxon>Hexapoda</taxon>
        <taxon>Insecta</taxon>
        <taxon>Pterygota</taxon>
        <taxon>Neoptera</taxon>
        <taxon>Endopterygota</taxon>
        <taxon>Lepidoptera</taxon>
        <taxon>Glossata</taxon>
        <taxon>Ditrysia</taxon>
        <taxon>Noctuoidea</taxon>
        <taxon>Noctuidae</taxon>
        <taxon>Amphipyrinae</taxon>
        <taxon>Spodoptera</taxon>
    </lineage>
</organism>
<reference evidence="17" key="2">
    <citation type="journal article" date="2021" name="G3 (Bethesda)">
        <title>Genome and transcriptome analysis of the beet armyworm Spodoptera exigua reveals targets for pest control. .</title>
        <authorList>
            <person name="Simon S."/>
            <person name="Breeschoten T."/>
            <person name="Jansen H.J."/>
            <person name="Dirks R.P."/>
            <person name="Schranz M.E."/>
            <person name="Ros V.I.D."/>
        </authorList>
    </citation>
    <scope>NUCLEOTIDE SEQUENCE</scope>
    <source>
        <strain evidence="17">TB_SE_WUR_2020</strain>
    </source>
</reference>
<evidence type="ECO:0000256" key="7">
    <source>
        <dbReference type="ARBA" id="ARBA00023027"/>
    </source>
</evidence>
<dbReference type="PANTHER" id="PTHR11082">
    <property type="entry name" value="TRNA-DIHYDROURIDINE SYNTHASE"/>
    <property type="match status" value="1"/>
</dbReference>
<keyword evidence="2" id="KW-0285">Flavoprotein</keyword>
<comment type="catalytic activity">
    <reaction evidence="12">
        <text>5,6-dihydrouridine(16) in tRNA + NAD(+) = uridine(16) in tRNA + NADH + H(+)</text>
        <dbReference type="Rhea" id="RHEA:53380"/>
        <dbReference type="Rhea" id="RHEA-COMP:13543"/>
        <dbReference type="Rhea" id="RHEA-COMP:13544"/>
        <dbReference type="ChEBI" id="CHEBI:15378"/>
        <dbReference type="ChEBI" id="CHEBI:57540"/>
        <dbReference type="ChEBI" id="CHEBI:57945"/>
        <dbReference type="ChEBI" id="CHEBI:65315"/>
        <dbReference type="ChEBI" id="CHEBI:74443"/>
        <dbReference type="EC" id="1.3.1.88"/>
    </reaction>
    <physiologicalReaction direction="right-to-left" evidence="12">
        <dbReference type="Rhea" id="RHEA:53382"/>
    </physiologicalReaction>
</comment>
<dbReference type="Gene3D" id="3.20.20.70">
    <property type="entry name" value="Aldolase class I"/>
    <property type="match status" value="1"/>
</dbReference>
<evidence type="ECO:0000256" key="11">
    <source>
        <dbReference type="ARBA" id="ARBA00047652"/>
    </source>
</evidence>
<dbReference type="GO" id="GO:0050660">
    <property type="term" value="F:flavin adenine dinucleotide binding"/>
    <property type="evidence" value="ECO:0007669"/>
    <property type="project" value="InterPro"/>
</dbReference>
<comment type="cofactor">
    <cofactor evidence="1">
        <name>FMN</name>
        <dbReference type="ChEBI" id="CHEBI:58210"/>
    </cofactor>
</comment>
<dbReference type="InterPro" id="IPR013785">
    <property type="entry name" value="Aldolase_TIM"/>
</dbReference>
<evidence type="ECO:0000256" key="5">
    <source>
        <dbReference type="ARBA" id="ARBA00022857"/>
    </source>
</evidence>
<keyword evidence="5" id="KW-0521">NADP</keyword>
<keyword evidence="4" id="KW-0819">tRNA processing</keyword>
<evidence type="ECO:0000256" key="12">
    <source>
        <dbReference type="ARBA" id="ARBA00048934"/>
    </source>
</evidence>
<proteinExistence type="inferred from homology"/>
<evidence type="ECO:0000256" key="14">
    <source>
        <dbReference type="SAM" id="MobiDB-lite"/>
    </source>
</evidence>
<evidence type="ECO:0000256" key="2">
    <source>
        <dbReference type="ARBA" id="ARBA00022630"/>
    </source>
</evidence>
<dbReference type="AlphaFoldDB" id="A0A835L838"/>
<evidence type="ECO:0000259" key="15">
    <source>
        <dbReference type="Pfam" id="PF01207"/>
    </source>
</evidence>
<evidence type="ECO:0000256" key="9">
    <source>
        <dbReference type="ARBA" id="ARBA00038890"/>
    </source>
</evidence>
<keyword evidence="18" id="KW-1185">Reference proteome</keyword>
<dbReference type="Proteomes" id="UP000648187">
    <property type="component" value="Unassembled WGS sequence"/>
</dbReference>
<evidence type="ECO:0000256" key="6">
    <source>
        <dbReference type="ARBA" id="ARBA00023002"/>
    </source>
</evidence>
<dbReference type="Pfam" id="PF01207">
    <property type="entry name" value="Dus"/>
    <property type="match status" value="1"/>
</dbReference>
<feature type="domain" description="DUS-like FMN-binding" evidence="15">
    <location>
        <begin position="16"/>
        <end position="261"/>
    </location>
</feature>
<evidence type="ECO:0000256" key="3">
    <source>
        <dbReference type="ARBA" id="ARBA00022643"/>
    </source>
</evidence>
<comment type="similarity">
    <text evidence="8">Belongs to the Dus family. Dus1 subfamily.</text>
</comment>
<sequence length="469" mass="53789">MTYDWFESIGRPRFVVAPMVDASELAWRLLCRRHGATLCYTPMFHSNVFNKDPKYRKDNMVTCEEDRPLIVQFCGNNPEIMASAAKLVEGQCDAIDINLGCPQSIAKRGRYGSFLQDDWDLLKKIVQTMSEAVSVPITCKVRIFESIEKSVEYALMLQNAGCKMLTVHGRTREQKGPLTGVASWEHIKAVREAISIPMLANGNIQCLQDVYRCLEYTKVDGIMSAEGNLTNPAIFEGINPVSWEIANEYLDLVEQYPCPTSYIRGHLFKIFHKIFSLEENNEDRQILATAQNLDDFKRVCINVRDKYLPYHEGKINIENDENITRIGFNLILPPWICQPYVRMSPEEHTLKIEKLNIIQKNSAEKRKSEDNDGTILSRKKMKKLRRISRRPEKPDSQQNGRSGQICFSEDCPNPLGGKCLYQLCKKCCRNKCYEEELDCKGHGILVHTRREMARKFAKNVECNTEAAPN</sequence>
<feature type="compositionally biased region" description="Basic residues" evidence="14">
    <location>
        <begin position="377"/>
        <end position="388"/>
    </location>
</feature>
<dbReference type="EC" id="1.3.1.88" evidence="9"/>
<evidence type="ECO:0000256" key="4">
    <source>
        <dbReference type="ARBA" id="ARBA00022694"/>
    </source>
</evidence>
<comment type="catalytic activity">
    <reaction evidence="10">
        <text>5,6-dihydrouridine(17) in tRNA + NAD(+) = uridine(17) in tRNA + NADH + H(+)</text>
        <dbReference type="Rhea" id="RHEA:53372"/>
        <dbReference type="Rhea" id="RHEA-COMP:13541"/>
        <dbReference type="Rhea" id="RHEA-COMP:13542"/>
        <dbReference type="ChEBI" id="CHEBI:15378"/>
        <dbReference type="ChEBI" id="CHEBI:57540"/>
        <dbReference type="ChEBI" id="CHEBI:57945"/>
        <dbReference type="ChEBI" id="CHEBI:65315"/>
        <dbReference type="ChEBI" id="CHEBI:74443"/>
        <dbReference type="EC" id="1.3.1.88"/>
    </reaction>
    <physiologicalReaction direction="right-to-left" evidence="10">
        <dbReference type="Rhea" id="RHEA:53374"/>
    </physiologicalReaction>
</comment>
<comment type="catalytic activity">
    <reaction evidence="11">
        <text>5,6-dihydrouridine(16) in tRNA + NADP(+) = uridine(16) in tRNA + NADPH + H(+)</text>
        <dbReference type="Rhea" id="RHEA:53376"/>
        <dbReference type="Rhea" id="RHEA-COMP:13543"/>
        <dbReference type="Rhea" id="RHEA-COMP:13544"/>
        <dbReference type="ChEBI" id="CHEBI:15378"/>
        <dbReference type="ChEBI" id="CHEBI:57783"/>
        <dbReference type="ChEBI" id="CHEBI:58349"/>
        <dbReference type="ChEBI" id="CHEBI:65315"/>
        <dbReference type="ChEBI" id="CHEBI:74443"/>
        <dbReference type="EC" id="1.3.1.88"/>
    </reaction>
    <physiologicalReaction direction="right-to-left" evidence="11">
        <dbReference type="Rhea" id="RHEA:53378"/>
    </physiologicalReaction>
</comment>
<evidence type="ECO:0000313" key="18">
    <source>
        <dbReference type="Proteomes" id="UP000648187"/>
    </source>
</evidence>